<evidence type="ECO:0000313" key="2">
    <source>
        <dbReference type="Proteomes" id="UP000800235"/>
    </source>
</evidence>
<comment type="caution">
    <text evidence="1">The sequence shown here is derived from an EMBL/GenBank/DDBJ whole genome shotgun (WGS) entry which is preliminary data.</text>
</comment>
<dbReference type="AlphaFoldDB" id="A0A9P4NE43"/>
<accession>A0A9P4NE43</accession>
<evidence type="ECO:0008006" key="3">
    <source>
        <dbReference type="Google" id="ProtNLM"/>
    </source>
</evidence>
<proteinExistence type="predicted"/>
<protein>
    <recommendedName>
        <fullName evidence="3">F-box domain-containing protein</fullName>
    </recommendedName>
</protein>
<reference evidence="1" key="1">
    <citation type="journal article" date="2020" name="Stud. Mycol.">
        <title>101 Dothideomycetes genomes: a test case for predicting lifestyles and emergence of pathogens.</title>
        <authorList>
            <person name="Haridas S."/>
            <person name="Albert R."/>
            <person name="Binder M."/>
            <person name="Bloem J."/>
            <person name="Labutti K."/>
            <person name="Salamov A."/>
            <person name="Andreopoulos B."/>
            <person name="Baker S."/>
            <person name="Barry K."/>
            <person name="Bills G."/>
            <person name="Bluhm B."/>
            <person name="Cannon C."/>
            <person name="Castanera R."/>
            <person name="Culley D."/>
            <person name="Daum C."/>
            <person name="Ezra D."/>
            <person name="Gonzalez J."/>
            <person name="Henrissat B."/>
            <person name="Kuo A."/>
            <person name="Liang C."/>
            <person name="Lipzen A."/>
            <person name="Lutzoni F."/>
            <person name="Magnuson J."/>
            <person name="Mondo S."/>
            <person name="Nolan M."/>
            <person name="Ohm R."/>
            <person name="Pangilinan J."/>
            <person name="Park H.-J."/>
            <person name="Ramirez L."/>
            <person name="Alfaro M."/>
            <person name="Sun H."/>
            <person name="Tritt A."/>
            <person name="Yoshinaga Y."/>
            <person name="Zwiers L.-H."/>
            <person name="Turgeon B."/>
            <person name="Goodwin S."/>
            <person name="Spatafora J."/>
            <person name="Crous P."/>
            <person name="Grigoriev I."/>
        </authorList>
    </citation>
    <scope>NUCLEOTIDE SEQUENCE</scope>
    <source>
        <strain evidence="1">CBS 130266</strain>
    </source>
</reference>
<keyword evidence="2" id="KW-1185">Reference proteome</keyword>
<dbReference type="Proteomes" id="UP000800235">
    <property type="component" value="Unassembled WGS sequence"/>
</dbReference>
<evidence type="ECO:0000313" key="1">
    <source>
        <dbReference type="EMBL" id="KAF2416679.1"/>
    </source>
</evidence>
<gene>
    <name evidence="1" type="ORF">EJ08DRAFT_666618</name>
</gene>
<organism evidence="1 2">
    <name type="scientific">Tothia fuscella</name>
    <dbReference type="NCBI Taxonomy" id="1048955"/>
    <lineage>
        <taxon>Eukaryota</taxon>
        <taxon>Fungi</taxon>
        <taxon>Dikarya</taxon>
        <taxon>Ascomycota</taxon>
        <taxon>Pezizomycotina</taxon>
        <taxon>Dothideomycetes</taxon>
        <taxon>Pleosporomycetidae</taxon>
        <taxon>Venturiales</taxon>
        <taxon>Cylindrosympodiaceae</taxon>
        <taxon>Tothia</taxon>
    </lineage>
</organism>
<sequence length="535" mass="61923">MALNTSGRTLLPAASRLSVELISLIISFVYQNPNRTRVDPRFSSFATVSRQWKGLVEEIIFKKIGIDVAEFATFSRYLSGTSKYRRRFLKTVNIKLENINALEGQLDFKQDPMEEYSPHPSLDEYGRRMAAAVRDLWEEFHSWGDDLRIQRFYISACPHPLTAKPSEIESSHLLARIPYIRFSDYLEPGYQFPTLLCIRDFFISSEESRVSPSSVIGLVTTMRDLDSIDVNLDDHEKKDLSWRRKIREDLADAFEKQNAIQNKIKLAYLSIEYDANYDERREVWNLTSNAGDRLSRSLRTFSTTLTELYLTGTHFSPELFWPVGKDEHAPEWPYLKSVIIKASQETADGKCLLLAPDERFPFSSFDAPLEVTDPEFLEDNIDDNPHLQVEHDMGIYPHYEFRVRPDGNFLSQYAMAIARAAQKIPKLEVLSFQVLKDFNALQASFGFNYIGNREDSSPRADWFFQCGHGQLFGWEQPDEASSFWRERCGGGLEEGVITEEWDSDSKKFYRRRLRGGRQADTKSMMEQLPERMDLC</sequence>
<dbReference type="EMBL" id="MU007152">
    <property type="protein sequence ID" value="KAF2416679.1"/>
    <property type="molecule type" value="Genomic_DNA"/>
</dbReference>
<name>A0A9P4NE43_9PEZI</name>